<reference evidence="1 2" key="1">
    <citation type="submission" date="2019-08" db="EMBL/GenBank/DDBJ databases">
        <title>Deep-cultivation of Planctomycetes and their phenomic and genomic characterization uncovers novel biology.</title>
        <authorList>
            <person name="Wiegand S."/>
            <person name="Jogler M."/>
            <person name="Boedeker C."/>
            <person name="Pinto D."/>
            <person name="Vollmers J."/>
            <person name="Rivas-Marin E."/>
            <person name="Kohn T."/>
            <person name="Peeters S.H."/>
            <person name="Heuer A."/>
            <person name="Rast P."/>
            <person name="Oberbeckmann S."/>
            <person name="Bunk B."/>
            <person name="Jeske O."/>
            <person name="Meyerdierks A."/>
            <person name="Storesund J.E."/>
            <person name="Kallscheuer N."/>
            <person name="Luecker S."/>
            <person name="Lage O.M."/>
            <person name="Pohl T."/>
            <person name="Merkel B.J."/>
            <person name="Hornburger P."/>
            <person name="Mueller R.-W."/>
            <person name="Bruemmer F."/>
            <person name="Labrenz M."/>
            <person name="Spormann A.M."/>
            <person name="Op Den Camp H."/>
            <person name="Overmann J."/>
            <person name="Amann R."/>
            <person name="Jetten M.S.M."/>
            <person name="Mascher T."/>
            <person name="Medema M.H."/>
            <person name="Devos D.P."/>
            <person name="Kaster A.-K."/>
            <person name="Ovreas L."/>
            <person name="Rohde M."/>
            <person name="Galperin M.Y."/>
            <person name="Jogler C."/>
        </authorList>
    </citation>
    <scope>NUCLEOTIDE SEQUENCE [LARGE SCALE GENOMIC DNA]</scope>
    <source>
        <strain evidence="1 2">LF1</strain>
    </source>
</reference>
<name>A0A5B1CM43_9BACT</name>
<gene>
    <name evidence="1" type="ORF">LF1_39490</name>
</gene>
<organism evidence="1 2">
    <name type="scientific">Rubripirellula obstinata</name>
    <dbReference type="NCBI Taxonomy" id="406547"/>
    <lineage>
        <taxon>Bacteria</taxon>
        <taxon>Pseudomonadati</taxon>
        <taxon>Planctomycetota</taxon>
        <taxon>Planctomycetia</taxon>
        <taxon>Pirellulales</taxon>
        <taxon>Pirellulaceae</taxon>
        <taxon>Rubripirellula</taxon>
    </lineage>
</organism>
<proteinExistence type="predicted"/>
<evidence type="ECO:0000313" key="1">
    <source>
        <dbReference type="EMBL" id="KAA1261402.1"/>
    </source>
</evidence>
<protein>
    <submittedName>
        <fullName evidence="1">Uncharacterized protein</fullName>
    </submittedName>
</protein>
<dbReference type="AlphaFoldDB" id="A0A5B1CM43"/>
<comment type="caution">
    <text evidence="1">The sequence shown here is derived from an EMBL/GenBank/DDBJ whole genome shotgun (WGS) entry which is preliminary data.</text>
</comment>
<dbReference type="EMBL" id="VRLW01000001">
    <property type="protein sequence ID" value="KAA1261402.1"/>
    <property type="molecule type" value="Genomic_DNA"/>
</dbReference>
<accession>A0A5B1CM43</accession>
<dbReference type="Proteomes" id="UP000322699">
    <property type="component" value="Unassembled WGS sequence"/>
</dbReference>
<keyword evidence="2" id="KW-1185">Reference proteome</keyword>
<dbReference type="RefSeq" id="WP_235033384.1">
    <property type="nucleotide sequence ID" value="NZ_LWSK01000001.1"/>
</dbReference>
<sequence>MSTTEPADTPPDLAGKDVLVGKDVGRIAGERPSQALQSLEQDLARLQRSIRMTIADKLNQFAGQSMGSIEENRKLVDAIARMLDSHGLRVQCSECGHPAILRISPRGSSNGVFVFDHTIEGRRTFHGGKNRMPEIRLVTKPARKKAGSGKPSNKLAS</sequence>
<evidence type="ECO:0000313" key="2">
    <source>
        <dbReference type="Proteomes" id="UP000322699"/>
    </source>
</evidence>